<feature type="transmembrane region" description="Helical" evidence="1">
    <location>
        <begin position="133"/>
        <end position="155"/>
    </location>
</feature>
<reference evidence="2" key="1">
    <citation type="submission" date="2019-11" db="EMBL/GenBank/DDBJ databases">
        <authorList>
            <person name="Feng L."/>
        </authorList>
    </citation>
    <scope>NUCLEOTIDE SEQUENCE</scope>
    <source>
        <strain evidence="2">PgorbachiiLFYP46</strain>
    </source>
</reference>
<dbReference type="AlphaFoldDB" id="A0A6N2ZWX2"/>
<feature type="transmembrane region" description="Helical" evidence="1">
    <location>
        <begin position="42"/>
        <end position="61"/>
    </location>
</feature>
<proteinExistence type="predicted"/>
<keyword evidence="1" id="KW-0812">Transmembrane</keyword>
<name>A0A6N2ZWX2_9FIRM</name>
<evidence type="ECO:0000313" key="2">
    <source>
        <dbReference type="EMBL" id="VYT83871.1"/>
    </source>
</evidence>
<organism evidence="2">
    <name type="scientific">Peptoniphilus gorbachii</name>
    <dbReference type="NCBI Taxonomy" id="411567"/>
    <lineage>
        <taxon>Bacteria</taxon>
        <taxon>Bacillati</taxon>
        <taxon>Bacillota</taxon>
        <taxon>Tissierellia</taxon>
        <taxon>Tissierellales</taxon>
        <taxon>Peptoniphilaceae</taxon>
        <taxon>Peptoniphilus</taxon>
    </lineage>
</organism>
<gene>
    <name evidence="2" type="ORF">PGLFYP46_01191</name>
</gene>
<accession>A0A6N2ZWX2</accession>
<dbReference type="EMBL" id="CACRUP010000008">
    <property type="protein sequence ID" value="VYT83871.1"/>
    <property type="molecule type" value="Genomic_DNA"/>
</dbReference>
<keyword evidence="1" id="KW-0472">Membrane</keyword>
<protein>
    <submittedName>
        <fullName evidence="2">Uncharacterized protein</fullName>
    </submittedName>
</protein>
<keyword evidence="1" id="KW-1133">Transmembrane helix</keyword>
<evidence type="ECO:0000256" key="1">
    <source>
        <dbReference type="SAM" id="Phobius"/>
    </source>
</evidence>
<sequence length="167" mass="16596">MSAGILSTVHLPSLSTVALPISLPSLSFNTTVAPGTPVPDTLVSPAFGSVIVGFALVSCAFPTVASSVAGFLSFSVCSAVTFSPSTSLSAGMSLTVQLPSLSTVALPISLPSLSFNTTVAPGTPVPLTLVSPAFGSVIVGFALSSCASIPLIVYVKSIGCKPSQSFC</sequence>